<organism evidence="1 2">
    <name type="scientific">Rhodospira trueperi</name>
    <dbReference type="NCBI Taxonomy" id="69960"/>
    <lineage>
        <taxon>Bacteria</taxon>
        <taxon>Pseudomonadati</taxon>
        <taxon>Pseudomonadota</taxon>
        <taxon>Alphaproteobacteria</taxon>
        <taxon>Rhodospirillales</taxon>
        <taxon>Rhodospirillaceae</taxon>
        <taxon>Rhodospira</taxon>
    </lineage>
</organism>
<proteinExistence type="predicted"/>
<dbReference type="Proteomes" id="UP000199412">
    <property type="component" value="Unassembled WGS sequence"/>
</dbReference>
<reference evidence="1 2" key="1">
    <citation type="submission" date="2016-10" db="EMBL/GenBank/DDBJ databases">
        <authorList>
            <person name="de Groot N.N."/>
        </authorList>
    </citation>
    <scope>NUCLEOTIDE SEQUENCE [LARGE SCALE GENOMIC DNA]</scope>
    <source>
        <strain evidence="1 2">ATCC 700224</strain>
    </source>
</reference>
<accession>A0A1G7CKC2</accession>
<name>A0A1G7CKC2_9PROT</name>
<sequence>MTDDPENLVLVYLRRMDTKLDSIVSDLADVKLRLNEMNHGFAAWQRIVVGHGEANARADTRMDRFEDRLTRIERRLDLVE</sequence>
<keyword evidence="2" id="KW-1185">Reference proteome</keyword>
<dbReference type="AlphaFoldDB" id="A0A1G7CKC2"/>
<evidence type="ECO:0000313" key="1">
    <source>
        <dbReference type="EMBL" id="SDE39777.1"/>
    </source>
</evidence>
<gene>
    <name evidence="1" type="ORF">SAMN05421720_106117</name>
</gene>
<dbReference type="EMBL" id="FNAP01000006">
    <property type="protein sequence ID" value="SDE39777.1"/>
    <property type="molecule type" value="Genomic_DNA"/>
</dbReference>
<protein>
    <submittedName>
        <fullName evidence="1">Uncharacterized protein</fullName>
    </submittedName>
</protein>
<dbReference type="STRING" id="69960.SAMN05421720_106117"/>
<dbReference type="OrthoDB" id="7282689at2"/>
<evidence type="ECO:0000313" key="2">
    <source>
        <dbReference type="Proteomes" id="UP000199412"/>
    </source>
</evidence>
<dbReference type="RefSeq" id="WP_092785643.1">
    <property type="nucleotide sequence ID" value="NZ_FNAP01000006.1"/>
</dbReference>